<evidence type="ECO:0000313" key="1">
    <source>
        <dbReference type="EMBL" id="GFM31837.1"/>
    </source>
</evidence>
<reference evidence="1 2" key="1">
    <citation type="submission" date="2020-05" db="EMBL/GenBank/DDBJ databases">
        <title>Draft genome sequence of Desulfovibrio sp. strain HN2T.</title>
        <authorList>
            <person name="Ueno A."/>
            <person name="Tamazawa S."/>
            <person name="Tamamura S."/>
            <person name="Murakami T."/>
            <person name="Kiyama T."/>
            <person name="Inomata H."/>
            <person name="Amano Y."/>
            <person name="Miyakawa K."/>
            <person name="Tamaki H."/>
            <person name="Naganuma T."/>
            <person name="Kaneko K."/>
        </authorList>
    </citation>
    <scope>NUCLEOTIDE SEQUENCE [LARGE SCALE GENOMIC DNA]</scope>
    <source>
        <strain evidence="1 2">HN2</strain>
    </source>
</reference>
<name>A0A7J0BDS9_9BACT</name>
<dbReference type="EMBL" id="BLVO01000004">
    <property type="protein sequence ID" value="GFM31837.1"/>
    <property type="molecule type" value="Genomic_DNA"/>
</dbReference>
<proteinExistence type="predicted"/>
<accession>A0A7J0BDS9</accession>
<gene>
    <name evidence="1" type="ORF">DSM101010T_02020</name>
</gene>
<comment type="caution">
    <text evidence="1">The sequence shown here is derived from an EMBL/GenBank/DDBJ whole genome shotgun (WGS) entry which is preliminary data.</text>
</comment>
<protein>
    <submittedName>
        <fullName evidence="1">Uncharacterized protein</fullName>
    </submittedName>
</protein>
<dbReference type="Proteomes" id="UP000503840">
    <property type="component" value="Unassembled WGS sequence"/>
</dbReference>
<dbReference type="AlphaFoldDB" id="A0A7J0BDS9"/>
<evidence type="ECO:0000313" key="2">
    <source>
        <dbReference type="Proteomes" id="UP000503840"/>
    </source>
</evidence>
<sequence>MRIPFGAVVCAFVRRACRASRATCHVPDLFVCLHKQFLIRKYGGTIIFSNSALYPVLWDKKYAGFPLDEGAVRVNNYSLTTGE</sequence>
<organism evidence="1 2">
    <name type="scientific">Desulfovibrio subterraneus</name>
    <dbReference type="NCBI Taxonomy" id="2718620"/>
    <lineage>
        <taxon>Bacteria</taxon>
        <taxon>Pseudomonadati</taxon>
        <taxon>Thermodesulfobacteriota</taxon>
        <taxon>Desulfovibrionia</taxon>
        <taxon>Desulfovibrionales</taxon>
        <taxon>Desulfovibrionaceae</taxon>
        <taxon>Desulfovibrio</taxon>
    </lineage>
</organism>
<keyword evidence="2" id="KW-1185">Reference proteome</keyword>